<evidence type="ECO:0000313" key="6">
    <source>
        <dbReference type="Proteomes" id="UP000235388"/>
    </source>
</evidence>
<reference evidence="6 7" key="1">
    <citation type="submission" date="2017-11" db="EMBL/GenBank/DDBJ databases">
        <title>De novo assembly and phasing of dikaryotic genomes from two isolates of Puccinia coronata f. sp. avenae, the causal agent of oat crown rust.</title>
        <authorList>
            <person name="Miller M.E."/>
            <person name="Zhang Y."/>
            <person name="Omidvar V."/>
            <person name="Sperschneider J."/>
            <person name="Schwessinger B."/>
            <person name="Raley C."/>
            <person name="Palmer J.M."/>
            <person name="Garnica D."/>
            <person name="Upadhyaya N."/>
            <person name="Rathjen J."/>
            <person name="Taylor J.M."/>
            <person name="Park R.F."/>
            <person name="Dodds P.N."/>
            <person name="Hirsch C.D."/>
            <person name="Kianian S.F."/>
            <person name="Figueroa M."/>
        </authorList>
    </citation>
    <scope>NUCLEOTIDE SEQUENCE [LARGE SCALE GENOMIC DNA]</scope>
    <source>
        <strain evidence="3">12NC29</strain>
        <strain evidence="2">12SD80</strain>
    </source>
</reference>
<comment type="caution">
    <text evidence="2">The sequence shown here is derived from an EMBL/GenBank/DDBJ whole genome shotgun (WGS) entry which is preliminary data.</text>
</comment>
<evidence type="ECO:0000313" key="2">
    <source>
        <dbReference type="EMBL" id="PLW04529.1"/>
    </source>
</evidence>
<feature type="signal peptide" evidence="1">
    <location>
        <begin position="1"/>
        <end position="23"/>
    </location>
</feature>
<keyword evidence="1" id="KW-0732">Signal</keyword>
<protein>
    <submittedName>
        <fullName evidence="2">Uncharacterized protein</fullName>
    </submittedName>
</protein>
<accession>A0A2N5RU58</accession>
<proteinExistence type="predicted"/>
<feature type="chain" id="PRO_5015083440" evidence="1">
    <location>
        <begin position="24"/>
        <end position="281"/>
    </location>
</feature>
<evidence type="ECO:0000256" key="1">
    <source>
        <dbReference type="SAM" id="SignalP"/>
    </source>
</evidence>
<dbReference type="AlphaFoldDB" id="A0A2N5RU58"/>
<dbReference type="Proteomes" id="UP000235388">
    <property type="component" value="Unassembled WGS sequence"/>
</dbReference>
<sequence>MAFRLSQSLLLVLWAVTFSGSNAAPNSMGTSRTWKDIIGAVVQGDGSRLFKPTEIDMTSGDDKLSDPVVSESITAGKVASASGSFWGKHVYDSTESVAFQLDETFYGFPSGVEHWILETWVPPITPRSFESRGPLHYKCLSQEWVALMMRYMDHHDFYGWSGIDEKYIDSLHHSAAPHPDEAVWIDAVSGRAVGREEAAHTIKWVGKDVLSVIHSKFPANQYQILFNRAPVSSKPINVPHRIDWVAALQFYLLRSLWFARNHELRQSEMTSSISYFKMLDF</sequence>
<evidence type="ECO:0000313" key="5">
    <source>
        <dbReference type="EMBL" id="PLW55865.1"/>
    </source>
</evidence>
<dbReference type="EMBL" id="PGCJ01000027">
    <property type="protein sequence ID" value="PLW55865.1"/>
    <property type="molecule type" value="Genomic_DNA"/>
</dbReference>
<keyword evidence="6" id="KW-1185">Reference proteome</keyword>
<dbReference type="EMBL" id="PGCI01001541">
    <property type="protein sequence ID" value="PLW04529.1"/>
    <property type="molecule type" value="Genomic_DNA"/>
</dbReference>
<dbReference type="EMBL" id="PGCI01000138">
    <property type="protein sequence ID" value="PLW37716.1"/>
    <property type="molecule type" value="Genomic_DNA"/>
</dbReference>
<organism evidence="2 7">
    <name type="scientific">Puccinia coronata f. sp. avenae</name>
    <dbReference type="NCBI Taxonomy" id="200324"/>
    <lineage>
        <taxon>Eukaryota</taxon>
        <taxon>Fungi</taxon>
        <taxon>Dikarya</taxon>
        <taxon>Basidiomycota</taxon>
        <taxon>Pucciniomycotina</taxon>
        <taxon>Pucciniomycetes</taxon>
        <taxon>Pucciniales</taxon>
        <taxon>Pucciniaceae</taxon>
        <taxon>Puccinia</taxon>
    </lineage>
</organism>
<evidence type="ECO:0000313" key="4">
    <source>
        <dbReference type="EMBL" id="PLW37716.1"/>
    </source>
</evidence>
<gene>
    <name evidence="5" type="ORF">PCANC_02204</name>
    <name evidence="3" type="ORF">PCANC_11616</name>
    <name evidence="4" type="ORF">PCASD_11294</name>
    <name evidence="2" type="ORF">PCASD_26141</name>
</gene>
<dbReference type="OrthoDB" id="498286at2759"/>
<name>A0A2N5RU58_9BASI</name>
<evidence type="ECO:0000313" key="3">
    <source>
        <dbReference type="EMBL" id="PLW17257.1"/>
    </source>
</evidence>
<evidence type="ECO:0000313" key="7">
    <source>
        <dbReference type="Proteomes" id="UP000235392"/>
    </source>
</evidence>
<dbReference type="EMBL" id="PGCJ01000853">
    <property type="protein sequence ID" value="PLW17257.1"/>
    <property type="molecule type" value="Genomic_DNA"/>
</dbReference>
<dbReference type="Proteomes" id="UP000235392">
    <property type="component" value="Unassembled WGS sequence"/>
</dbReference>